<dbReference type="STRING" id="1423796.FC24_GL001025"/>
<evidence type="ECO:0000313" key="2">
    <source>
        <dbReference type="Proteomes" id="UP000051638"/>
    </source>
</evidence>
<keyword evidence="2" id="KW-1185">Reference proteome</keyword>
<reference evidence="1 2" key="1">
    <citation type="journal article" date="2015" name="Genome Announc.">
        <title>Expanding the biotechnology potential of lactobacilli through comparative genomics of 213 strains and associated genera.</title>
        <authorList>
            <person name="Sun Z."/>
            <person name="Harris H.M."/>
            <person name="McCann A."/>
            <person name="Guo C."/>
            <person name="Argimon S."/>
            <person name="Zhang W."/>
            <person name="Yang X."/>
            <person name="Jeffery I.B."/>
            <person name="Cooney J.C."/>
            <person name="Kagawa T.F."/>
            <person name="Liu W."/>
            <person name="Song Y."/>
            <person name="Salvetti E."/>
            <person name="Wrobel A."/>
            <person name="Rasinkangas P."/>
            <person name="Parkhill J."/>
            <person name="Rea M.C."/>
            <person name="O'Sullivan O."/>
            <person name="Ritari J."/>
            <person name="Douillard F.P."/>
            <person name="Paul Ross R."/>
            <person name="Yang R."/>
            <person name="Briner A.E."/>
            <person name="Felis G.E."/>
            <person name="de Vos W.M."/>
            <person name="Barrangou R."/>
            <person name="Klaenhammer T.R."/>
            <person name="Caufield P.W."/>
            <person name="Cui Y."/>
            <person name="Zhang H."/>
            <person name="O'Toole P.W."/>
        </authorList>
    </citation>
    <scope>NUCLEOTIDE SEQUENCE [LARGE SCALE GENOMIC DNA]</scope>
    <source>
        <strain evidence="1 2">DSM 20253</strain>
    </source>
</reference>
<organism evidence="1 2">
    <name type="scientific">Loigolactobacillus rennini DSM 20253</name>
    <dbReference type="NCBI Taxonomy" id="1423796"/>
    <lineage>
        <taxon>Bacteria</taxon>
        <taxon>Bacillati</taxon>
        <taxon>Bacillota</taxon>
        <taxon>Bacilli</taxon>
        <taxon>Lactobacillales</taxon>
        <taxon>Lactobacillaceae</taxon>
        <taxon>Loigolactobacillus</taxon>
    </lineage>
</organism>
<dbReference type="AlphaFoldDB" id="A0A0R2D563"/>
<proteinExistence type="predicted"/>
<dbReference type="Gene3D" id="1.10.260.40">
    <property type="entry name" value="lambda repressor-like DNA-binding domains"/>
    <property type="match status" value="1"/>
</dbReference>
<dbReference type="EMBL" id="AYYI01000026">
    <property type="protein sequence ID" value="KRM98789.1"/>
    <property type="molecule type" value="Genomic_DNA"/>
</dbReference>
<evidence type="ECO:0008006" key="3">
    <source>
        <dbReference type="Google" id="ProtNLM"/>
    </source>
</evidence>
<gene>
    <name evidence="1" type="ORF">FC24_GL001025</name>
</gene>
<dbReference type="InterPro" id="IPR010982">
    <property type="entry name" value="Lambda_DNA-bd_dom_sf"/>
</dbReference>
<comment type="caution">
    <text evidence="1">The sequence shown here is derived from an EMBL/GenBank/DDBJ whole genome shotgun (WGS) entry which is preliminary data.</text>
</comment>
<dbReference type="PATRIC" id="fig|1423796.3.peg.1048"/>
<protein>
    <recommendedName>
        <fullName evidence="3">HTH cro/C1-type domain-containing protein</fullName>
    </recommendedName>
</protein>
<evidence type="ECO:0000313" key="1">
    <source>
        <dbReference type="EMBL" id="KRM98789.1"/>
    </source>
</evidence>
<dbReference type="Proteomes" id="UP000051638">
    <property type="component" value="Unassembled WGS sequence"/>
</dbReference>
<name>A0A0R2D563_9LACO</name>
<accession>A0A0R2D563</accession>
<dbReference type="GO" id="GO:0003677">
    <property type="term" value="F:DNA binding"/>
    <property type="evidence" value="ECO:0007669"/>
    <property type="project" value="InterPro"/>
</dbReference>
<sequence>MLDMRRITLKAARINAGFSQNEAANELSKYFGIKVSRQRISFYEKHPEETPIGWGDAFAKLYEWPRDGINFAPESTLSY</sequence>